<organism evidence="1 2">
    <name type="scientific">Collinsella tanakaei YIT 12063</name>
    <dbReference type="NCBI Taxonomy" id="742742"/>
    <lineage>
        <taxon>Bacteria</taxon>
        <taxon>Bacillati</taxon>
        <taxon>Actinomycetota</taxon>
        <taxon>Coriobacteriia</taxon>
        <taxon>Coriobacteriales</taxon>
        <taxon>Coriobacteriaceae</taxon>
        <taxon>Collinsella</taxon>
    </lineage>
</organism>
<evidence type="ECO:0008006" key="3">
    <source>
        <dbReference type="Google" id="ProtNLM"/>
    </source>
</evidence>
<dbReference type="PANTHER" id="PTHR40056">
    <property type="entry name" value="HYPOTHETICAL CYTOSOLIC PROTEIN"/>
    <property type="match status" value="1"/>
</dbReference>
<gene>
    <name evidence="1" type="ORF">HMPREF9452_00299</name>
</gene>
<evidence type="ECO:0000313" key="1">
    <source>
        <dbReference type="EMBL" id="EGX67615.1"/>
    </source>
</evidence>
<comment type="caution">
    <text evidence="1">The sequence shown here is derived from an EMBL/GenBank/DDBJ whole genome shotgun (WGS) entry which is preliminary data.</text>
</comment>
<dbReference type="RefSeq" id="WP_009140335.1">
    <property type="nucleotide sequence ID" value="NZ_JH126467.1"/>
</dbReference>
<keyword evidence="2" id="KW-1185">Reference proteome</keyword>
<reference evidence="1 2" key="1">
    <citation type="submission" date="2011-06" db="EMBL/GenBank/DDBJ databases">
        <title>The Genome Sequence of Collinsella tanakaei YIT 12063.</title>
        <authorList>
            <consortium name="The Broad Institute Genome Sequencing Platform"/>
            <person name="Earl A."/>
            <person name="Ward D."/>
            <person name="Feldgarden M."/>
            <person name="Gevers D."/>
            <person name="Morotomi M."/>
            <person name="Young S.K."/>
            <person name="Zeng Q."/>
            <person name="Gargeya S."/>
            <person name="Fitzgerald M."/>
            <person name="Haas B."/>
            <person name="Abouelleil A."/>
            <person name="Alvarado L."/>
            <person name="Arachchi H.M."/>
            <person name="Berlin A."/>
            <person name="Brown A."/>
            <person name="Chapman S.B."/>
            <person name="Chen Z."/>
            <person name="Dunbar C."/>
            <person name="Freedman E."/>
            <person name="Gearin G."/>
            <person name="Gellesch M."/>
            <person name="Goldberg J."/>
            <person name="Griggs A."/>
            <person name="Gujja S."/>
            <person name="Heiman D."/>
            <person name="Howarth C."/>
            <person name="Larson L."/>
            <person name="Lui A."/>
            <person name="MacDonald P.J.P."/>
            <person name="Mehta T."/>
            <person name="Montmayeur A."/>
            <person name="Murphy C."/>
            <person name="Neiman D."/>
            <person name="Pearson M."/>
            <person name="Priest M."/>
            <person name="Roberts A."/>
            <person name="Saif S."/>
            <person name="Shea T."/>
            <person name="Shenoy N."/>
            <person name="Sisk P."/>
            <person name="Stolte C."/>
            <person name="Sykes S."/>
            <person name="Wortman J."/>
            <person name="Nusbaum C."/>
            <person name="Birren B."/>
        </authorList>
    </citation>
    <scope>NUCLEOTIDE SEQUENCE [LARGE SCALE GENOMIC DNA]</scope>
    <source>
        <strain evidence="1 2">YIT 12063</strain>
    </source>
</reference>
<dbReference type="HOGENOM" id="CLU_085303_1_0_11"/>
<dbReference type="Proteomes" id="UP000004830">
    <property type="component" value="Unassembled WGS sequence"/>
</dbReference>
<proteinExistence type="predicted"/>
<dbReference type="Pfam" id="PF08876">
    <property type="entry name" value="DUF1836"/>
    <property type="match status" value="1"/>
</dbReference>
<dbReference type="GeneID" id="62758091"/>
<name>G1WG36_9ACTN</name>
<accession>G1WG36</accession>
<dbReference type="AlphaFoldDB" id="G1WG36"/>
<dbReference type="InterPro" id="IPR014975">
    <property type="entry name" value="DUF1836"/>
</dbReference>
<dbReference type="eggNOG" id="COG0789">
    <property type="taxonomic scope" value="Bacteria"/>
</dbReference>
<sequence>MKPSPQVIPMADSSEQISPDDLIPTFLPDAFLRSEAAINMQRFKLPRYDDLPEIPLYREQVISYIEKAFEPLSYCVEGPWITPSMVNNYVKAGLVPPPVKKLYGKDQLALLVAICIFKQVLSMSAIEHLFKIQRITYHNDVAYNYTVTEVTNSLSAAFTSTFETSEDSAKLVTRESLLVRSAAIAFASRCYLMGYLRYTGLDKSYK</sequence>
<evidence type="ECO:0000313" key="2">
    <source>
        <dbReference type="Proteomes" id="UP000004830"/>
    </source>
</evidence>
<dbReference type="EMBL" id="ADLS01000005">
    <property type="protein sequence ID" value="EGX67615.1"/>
    <property type="molecule type" value="Genomic_DNA"/>
</dbReference>
<protein>
    <recommendedName>
        <fullName evidence="3">DUF1836 domain-containing protein</fullName>
    </recommendedName>
</protein>
<dbReference type="STRING" id="742742.HMPREF9452_00299"/>
<dbReference type="PANTHER" id="PTHR40056:SF1">
    <property type="entry name" value="DUF1836 DOMAIN-CONTAINING PROTEIN"/>
    <property type="match status" value="1"/>
</dbReference>